<dbReference type="InterPro" id="IPR003594">
    <property type="entry name" value="HATPase_dom"/>
</dbReference>
<dbReference type="Gene3D" id="2.60.40.10">
    <property type="entry name" value="Immunoglobulins"/>
    <property type="match status" value="1"/>
</dbReference>
<dbReference type="PANTHER" id="PTHR34220">
    <property type="entry name" value="SENSOR HISTIDINE KINASE YPDA"/>
    <property type="match status" value="1"/>
</dbReference>
<protein>
    <submittedName>
        <fullName evidence="5">Histidine kinase</fullName>
    </submittedName>
</protein>
<gene>
    <name evidence="5" type="ORF">ACFOOI_14740</name>
</gene>
<dbReference type="Pfam" id="PF02518">
    <property type="entry name" value="HATPase_c"/>
    <property type="match status" value="1"/>
</dbReference>
<dbReference type="InterPro" id="IPR010559">
    <property type="entry name" value="Sig_transdc_His_kin_internal"/>
</dbReference>
<reference evidence="6" key="1">
    <citation type="journal article" date="2019" name="Int. J. Syst. Evol. Microbiol.">
        <title>The Global Catalogue of Microorganisms (GCM) 10K type strain sequencing project: providing services to taxonomists for standard genome sequencing and annotation.</title>
        <authorList>
            <consortium name="The Broad Institute Genomics Platform"/>
            <consortium name="The Broad Institute Genome Sequencing Center for Infectious Disease"/>
            <person name="Wu L."/>
            <person name="Ma J."/>
        </authorList>
    </citation>
    <scope>NUCLEOTIDE SEQUENCE [LARGE SCALE GENOMIC DNA]</scope>
    <source>
        <strain evidence="6">CECT 7956</strain>
    </source>
</reference>
<evidence type="ECO:0000259" key="3">
    <source>
        <dbReference type="Pfam" id="PF06580"/>
    </source>
</evidence>
<feature type="transmembrane region" description="Helical" evidence="1">
    <location>
        <begin position="765"/>
        <end position="785"/>
    </location>
</feature>
<dbReference type="InterPro" id="IPR036890">
    <property type="entry name" value="HATPase_C_sf"/>
</dbReference>
<sequence length="1021" mass="118169">MKKHYFFVFLIYAVLCSLGSIAQKYPLIQYTTRDGLSQMQCMSIFQDSRGFVWASTKGGLSRFDGEKFTNFKQKDGLFFNSKLGGIVETASGELYIQNSIGLVKFDGKKFKQLPFPDDYITDFGKSTFIDSNGKLLVMVYKVKDEYASSTILKYDEKSGFKPWTFPLLKVNVKFYPRYYDKKTEGWYGFSYNLESNVTKDFYFFKNGKYERVFETYENQEVKISELNCDQLLFSLINPNKKEEVYIETSPRKFEKWIDIDSNGKIFSLFNLKNDQLFEINNILYFFNSGSGKIEKVNDDFYHANKIIQDRNKFSYWVGSESGLLYFPNNGFRYFDEKEAPIVWSVVEDSQKDYWFLAYGSSLKKFKNGKLSTETRHTNLFPFKNSVGSISNLTSAINYYYNPFTDRNGITWFPNEACLINYDGKKFNRIVNGAAFYILNDEKENIIIQCSWDGIYIIDNAPGFPRFKLSKEKDLISYPNYMYAYKDQKGRYWLGGWGGMNRFENFNDLKAKKSKEYSFKKGTIPFQGFITMCTDPKGNIWAGTEDGLYFYEEKNDRFIRIAPEKFEGMILSLILIDDTHMLVGANEGMYALDLENYYKSGGVFAKLYNHHNGYLGLEAGQNGATKDSKGNIWLTSNSVLSYIEPGKLDLSVNPLMPYIEQINKENVSWDTTQVFMVANRFNDLFLKVGATGFNKSFSTQYSYFIEGVSKKWSDWQTSNELSLLNLPNGTYDIKVKAKTEGLVGEEPNIAKVRVNVNAYIWQTPNFYKYASLLFCLLSALIFYYYYRNVISKRRLKAQEQELNYLQVQTLQSQLNPHFLFNALSSLQYLILKKETEKADRSLTRLSKLMRNYMEASVVSNGSPRTGNKIGNEFSLERKIELIQSYLELEQIQYEDKFDFEIIVADGVSIEQLTVPPLIIQPYVENAVKHGLAHKEGKGKIKVTFEYNDNVLICTIEDDGIGRKKAQEIKERSKHSYRSMGTYLVQDRVALLNKVGYNISIETFDRPDGGTIVKIKIPNKNED</sequence>
<evidence type="ECO:0000313" key="5">
    <source>
        <dbReference type="EMBL" id="MFC3811918.1"/>
    </source>
</evidence>
<keyword evidence="1" id="KW-1133">Transmembrane helix</keyword>
<keyword evidence="5" id="KW-0808">Transferase</keyword>
<dbReference type="InterPro" id="IPR050640">
    <property type="entry name" value="Bact_2-comp_sensor_kinase"/>
</dbReference>
<keyword evidence="6" id="KW-1185">Reference proteome</keyword>
<dbReference type="InterPro" id="IPR011123">
    <property type="entry name" value="Y_Y_Y"/>
</dbReference>
<comment type="caution">
    <text evidence="5">The sequence shown here is derived from an EMBL/GenBank/DDBJ whole genome shotgun (WGS) entry which is preliminary data.</text>
</comment>
<organism evidence="5 6">
    <name type="scientific">Lacihabitans lacunae</name>
    <dbReference type="NCBI Taxonomy" id="1028214"/>
    <lineage>
        <taxon>Bacteria</taxon>
        <taxon>Pseudomonadati</taxon>
        <taxon>Bacteroidota</taxon>
        <taxon>Cytophagia</taxon>
        <taxon>Cytophagales</taxon>
        <taxon>Leadbetterellaceae</taxon>
        <taxon>Lacihabitans</taxon>
    </lineage>
</organism>
<accession>A0ABV7Z137</accession>
<dbReference type="SUPFAM" id="SSF55874">
    <property type="entry name" value="ATPase domain of HSP90 chaperone/DNA topoisomerase II/histidine kinase"/>
    <property type="match status" value="1"/>
</dbReference>
<dbReference type="InterPro" id="IPR013783">
    <property type="entry name" value="Ig-like_fold"/>
</dbReference>
<dbReference type="RefSeq" id="WP_379838770.1">
    <property type="nucleotide sequence ID" value="NZ_JBHRYQ010000001.1"/>
</dbReference>
<proteinExistence type="predicted"/>
<dbReference type="Proteomes" id="UP001595616">
    <property type="component" value="Unassembled WGS sequence"/>
</dbReference>
<dbReference type="InterPro" id="IPR015943">
    <property type="entry name" value="WD40/YVTN_repeat-like_dom_sf"/>
</dbReference>
<dbReference type="Gene3D" id="2.130.10.10">
    <property type="entry name" value="YVTN repeat-like/Quinoprotein amine dehydrogenase"/>
    <property type="match status" value="3"/>
</dbReference>
<dbReference type="Gene3D" id="3.30.565.10">
    <property type="entry name" value="Histidine kinase-like ATPase, C-terminal domain"/>
    <property type="match status" value="1"/>
</dbReference>
<dbReference type="Pfam" id="PF06580">
    <property type="entry name" value="His_kinase"/>
    <property type="match status" value="1"/>
</dbReference>
<keyword evidence="1" id="KW-0812">Transmembrane</keyword>
<dbReference type="Pfam" id="PF07495">
    <property type="entry name" value="Y_Y_Y"/>
    <property type="match status" value="1"/>
</dbReference>
<dbReference type="GO" id="GO:0016301">
    <property type="term" value="F:kinase activity"/>
    <property type="evidence" value="ECO:0007669"/>
    <property type="project" value="UniProtKB-KW"/>
</dbReference>
<evidence type="ECO:0000259" key="4">
    <source>
        <dbReference type="Pfam" id="PF07495"/>
    </source>
</evidence>
<feature type="domain" description="Histidine kinase/HSP90-like ATPase" evidence="2">
    <location>
        <begin position="917"/>
        <end position="1018"/>
    </location>
</feature>
<evidence type="ECO:0000313" key="6">
    <source>
        <dbReference type="Proteomes" id="UP001595616"/>
    </source>
</evidence>
<keyword evidence="1" id="KW-0472">Membrane</keyword>
<name>A0ABV7Z137_9BACT</name>
<feature type="domain" description="Signal transduction histidine kinase internal region" evidence="3">
    <location>
        <begin position="805"/>
        <end position="896"/>
    </location>
</feature>
<evidence type="ECO:0000259" key="2">
    <source>
        <dbReference type="Pfam" id="PF02518"/>
    </source>
</evidence>
<dbReference type="EMBL" id="JBHRYQ010000001">
    <property type="protein sequence ID" value="MFC3811918.1"/>
    <property type="molecule type" value="Genomic_DNA"/>
</dbReference>
<dbReference type="SUPFAM" id="SSF63829">
    <property type="entry name" value="Calcium-dependent phosphotriesterase"/>
    <property type="match status" value="1"/>
</dbReference>
<feature type="domain" description="Two component regulator three Y" evidence="4">
    <location>
        <begin position="694"/>
        <end position="755"/>
    </location>
</feature>
<evidence type="ECO:0000256" key="1">
    <source>
        <dbReference type="SAM" id="Phobius"/>
    </source>
</evidence>
<dbReference type="PANTHER" id="PTHR34220:SF7">
    <property type="entry name" value="SENSOR HISTIDINE KINASE YPDA"/>
    <property type="match status" value="1"/>
</dbReference>
<keyword evidence="5" id="KW-0418">Kinase</keyword>